<evidence type="ECO:0000313" key="2">
    <source>
        <dbReference type="EMBL" id="AML52558.1"/>
    </source>
</evidence>
<evidence type="ECO:0000256" key="1">
    <source>
        <dbReference type="SAM" id="Phobius"/>
    </source>
</evidence>
<reference evidence="2 3" key="1">
    <citation type="submission" date="2016-02" db="EMBL/GenBank/DDBJ databases">
        <title>Complete genome sequence of Halocynthiibacter arcticus PAMC 20958t from arctic marine sediment.</title>
        <authorList>
            <person name="Lee Y.M."/>
            <person name="Baek K."/>
            <person name="Lee H.K."/>
            <person name="Shin S.C."/>
        </authorList>
    </citation>
    <scope>NUCLEOTIDE SEQUENCE [LARGE SCALE GENOMIC DNA]</scope>
    <source>
        <strain evidence="2">PAMC 20958</strain>
    </source>
</reference>
<proteinExistence type="predicted"/>
<gene>
    <name evidence="2" type="ORF">RC74_15925</name>
</gene>
<keyword evidence="1" id="KW-1133">Transmembrane helix</keyword>
<accession>A0A126V2K7</accession>
<keyword evidence="3" id="KW-1185">Reference proteome</keyword>
<organism evidence="2 3">
    <name type="scientific">Falsihalocynthiibacter arcticus</name>
    <dbReference type="NCBI Taxonomy" id="1579316"/>
    <lineage>
        <taxon>Bacteria</taxon>
        <taxon>Pseudomonadati</taxon>
        <taxon>Pseudomonadota</taxon>
        <taxon>Alphaproteobacteria</taxon>
        <taxon>Rhodobacterales</taxon>
        <taxon>Roseobacteraceae</taxon>
        <taxon>Falsihalocynthiibacter</taxon>
    </lineage>
</organism>
<keyword evidence="1" id="KW-0812">Transmembrane</keyword>
<keyword evidence="1" id="KW-0472">Membrane</keyword>
<dbReference type="AlphaFoldDB" id="A0A126V2K7"/>
<evidence type="ECO:0000313" key="3">
    <source>
        <dbReference type="Proteomes" id="UP000070371"/>
    </source>
</evidence>
<dbReference type="RefSeq" id="WP_039002251.1">
    <property type="nucleotide sequence ID" value="NZ_CP014327.1"/>
</dbReference>
<feature type="transmembrane region" description="Helical" evidence="1">
    <location>
        <begin position="111"/>
        <end position="129"/>
    </location>
</feature>
<dbReference type="Proteomes" id="UP000070371">
    <property type="component" value="Chromosome"/>
</dbReference>
<dbReference type="EMBL" id="CP014327">
    <property type="protein sequence ID" value="AML52558.1"/>
    <property type="molecule type" value="Genomic_DNA"/>
</dbReference>
<name>A0A126V2K7_9RHOB</name>
<feature type="transmembrane region" description="Helical" evidence="1">
    <location>
        <begin position="72"/>
        <end position="91"/>
    </location>
</feature>
<dbReference type="STRING" id="1579316.RC74_15925"/>
<dbReference type="KEGG" id="hat:RC74_15925"/>
<sequence>MQAQSLTTGHESFYIRLERIERNHSRQNAAGRATSRMRPPSKAMRTRMPNIVAPRAKAPFIPKPTLISRLKCWSYGCLIGGVLTLAKTGFVDVDAMHGLAGFSAELLYSSIWVAYLLFFLVALAGVFGLRQRPAFAQFSIALGTTMLLGLL</sequence>
<protein>
    <submittedName>
        <fullName evidence="2">Uncharacterized protein</fullName>
    </submittedName>
</protein>